<dbReference type="EMBL" id="JAANNP010000058">
    <property type="protein sequence ID" value="NHC15823.1"/>
    <property type="molecule type" value="Genomic_DNA"/>
</dbReference>
<evidence type="ECO:0000259" key="3">
    <source>
        <dbReference type="Pfam" id="PF01068"/>
    </source>
</evidence>
<protein>
    <recommendedName>
        <fullName evidence="3">ATP-dependent DNA ligase family profile domain-containing protein</fullName>
    </recommendedName>
</protein>
<dbReference type="InterPro" id="IPR016059">
    <property type="entry name" value="DNA_ligase_ATP-dep_CS"/>
</dbReference>
<gene>
    <name evidence="4" type="ORF">G9H71_18740</name>
</gene>
<evidence type="ECO:0000256" key="1">
    <source>
        <dbReference type="ARBA" id="ARBA00007572"/>
    </source>
</evidence>
<feature type="domain" description="ATP-dependent DNA ligase family profile" evidence="3">
    <location>
        <begin position="8"/>
        <end position="139"/>
    </location>
</feature>
<organism evidence="4 5">
    <name type="scientific">Motilibacter deserti</name>
    <dbReference type="NCBI Taxonomy" id="2714956"/>
    <lineage>
        <taxon>Bacteria</taxon>
        <taxon>Bacillati</taxon>
        <taxon>Actinomycetota</taxon>
        <taxon>Actinomycetes</taxon>
        <taxon>Motilibacterales</taxon>
        <taxon>Motilibacteraceae</taxon>
        <taxon>Motilibacter</taxon>
    </lineage>
</organism>
<dbReference type="PANTHER" id="PTHR45674">
    <property type="entry name" value="DNA LIGASE 1/3 FAMILY MEMBER"/>
    <property type="match status" value="1"/>
</dbReference>
<name>A0ABX0GXW9_9ACTN</name>
<keyword evidence="5" id="KW-1185">Reference proteome</keyword>
<dbReference type="SUPFAM" id="SSF56091">
    <property type="entry name" value="DNA ligase/mRNA capping enzyme, catalytic domain"/>
    <property type="match status" value="1"/>
</dbReference>
<evidence type="ECO:0000313" key="5">
    <source>
        <dbReference type="Proteomes" id="UP000800981"/>
    </source>
</evidence>
<keyword evidence="2" id="KW-0436">Ligase</keyword>
<dbReference type="InterPro" id="IPR050191">
    <property type="entry name" value="ATP-dep_DNA_ligase"/>
</dbReference>
<dbReference type="PROSITE" id="PS00697">
    <property type="entry name" value="DNA_LIGASE_A1"/>
    <property type="match status" value="1"/>
</dbReference>
<dbReference type="Gene3D" id="3.30.1490.70">
    <property type="match status" value="1"/>
</dbReference>
<sequence length="146" mass="15693">MPAPVLRPMLAASTRQPAGAVGEGWAVEVKLDGWRASVTADESGLRVRSRTDRDVTAALPEFAGLVPALGGRTVVLDGELVAGQGTAADFYALGLRMARRRAPSVGCRVTFVAFDLLWLEGRDLCARPYGERRRELEELALGGPCW</sequence>
<dbReference type="Pfam" id="PF01068">
    <property type="entry name" value="DNA_ligase_A_M"/>
    <property type="match status" value="1"/>
</dbReference>
<comment type="caution">
    <text evidence="4">The sequence shown here is derived from an EMBL/GenBank/DDBJ whole genome shotgun (WGS) entry which is preliminary data.</text>
</comment>
<accession>A0ABX0GXW9</accession>
<dbReference type="InterPro" id="IPR012310">
    <property type="entry name" value="DNA_ligase_ATP-dep_cent"/>
</dbReference>
<comment type="similarity">
    <text evidence="1">Belongs to the ATP-dependent DNA ligase family.</text>
</comment>
<reference evidence="4 5" key="1">
    <citation type="submission" date="2020-03" db="EMBL/GenBank/DDBJ databases">
        <title>Two novel Motilibacter sp.</title>
        <authorList>
            <person name="Liu S."/>
        </authorList>
    </citation>
    <scope>NUCLEOTIDE SEQUENCE [LARGE SCALE GENOMIC DNA]</scope>
    <source>
        <strain evidence="4 5">E257</strain>
    </source>
</reference>
<dbReference type="Gene3D" id="3.30.470.30">
    <property type="entry name" value="DNA ligase/mRNA capping enzyme"/>
    <property type="match status" value="1"/>
</dbReference>
<evidence type="ECO:0000256" key="2">
    <source>
        <dbReference type="ARBA" id="ARBA00022598"/>
    </source>
</evidence>
<evidence type="ECO:0000313" key="4">
    <source>
        <dbReference type="EMBL" id="NHC15823.1"/>
    </source>
</evidence>
<dbReference type="PANTHER" id="PTHR45674:SF4">
    <property type="entry name" value="DNA LIGASE 1"/>
    <property type="match status" value="1"/>
</dbReference>
<dbReference type="Proteomes" id="UP000800981">
    <property type="component" value="Unassembled WGS sequence"/>
</dbReference>
<proteinExistence type="inferred from homology"/>